<keyword evidence="1" id="KW-0175">Coiled coil</keyword>
<accession>A0A1S1NEE5</accession>
<dbReference type="Proteomes" id="UP000180253">
    <property type="component" value="Unassembled WGS sequence"/>
</dbReference>
<dbReference type="EMBL" id="MNAN01000018">
    <property type="protein sequence ID" value="OHU97171.1"/>
    <property type="molecule type" value="Genomic_DNA"/>
</dbReference>
<dbReference type="RefSeq" id="WP_070990206.1">
    <property type="nucleotide sequence ID" value="NZ_CBCSHD010000008.1"/>
</dbReference>
<sequence>MTTEIAPQTEKAIVEGRDILASKQDVLLKLGQAQAFNFAAKLLTVSELKILHDIKESKAYKGLTYIAESGELLTVSNWGDCCKHILRSSQQHVDEKLSNLQKFGEEFFEQSQKMQLGYRDLRALRQLPEDEQQKVIESEAVETGDKEAVKELIDELKAKHAKESDKLKTELNATETQLKASREQSNKTAIELQQVREQLEVKKFSVDRWQGDTKQFFEALTSIHKQVREGFNQLTLLGEQLETLTHLDEKTYEAARSALYADSKVLLSQLAHVWNELYRSYGHLDDAKPSGEWLAELGFEGMEVIE</sequence>
<evidence type="ECO:0000256" key="1">
    <source>
        <dbReference type="SAM" id="Coils"/>
    </source>
</evidence>
<comment type="caution">
    <text evidence="2">The sequence shown here is derived from an EMBL/GenBank/DDBJ whole genome shotgun (WGS) entry which is preliminary data.</text>
</comment>
<keyword evidence="3" id="KW-1185">Reference proteome</keyword>
<gene>
    <name evidence="2" type="ORF">BIW53_02295</name>
</gene>
<dbReference type="AlphaFoldDB" id="A0A1S1NEE5"/>
<evidence type="ECO:0000313" key="2">
    <source>
        <dbReference type="EMBL" id="OHU97171.1"/>
    </source>
</evidence>
<proteinExistence type="predicted"/>
<dbReference type="STRING" id="327939.BIW53_02295"/>
<protein>
    <submittedName>
        <fullName evidence="2">Uncharacterized protein</fullName>
    </submittedName>
</protein>
<organism evidence="2 3">
    <name type="scientific">Pseudoalteromonas byunsanensis</name>
    <dbReference type="NCBI Taxonomy" id="327939"/>
    <lineage>
        <taxon>Bacteria</taxon>
        <taxon>Pseudomonadati</taxon>
        <taxon>Pseudomonadota</taxon>
        <taxon>Gammaproteobacteria</taxon>
        <taxon>Alteromonadales</taxon>
        <taxon>Pseudoalteromonadaceae</taxon>
        <taxon>Pseudoalteromonas</taxon>
    </lineage>
</organism>
<feature type="coiled-coil region" evidence="1">
    <location>
        <begin position="146"/>
        <end position="202"/>
    </location>
</feature>
<dbReference type="OrthoDB" id="8564384at2"/>
<evidence type="ECO:0000313" key="3">
    <source>
        <dbReference type="Proteomes" id="UP000180253"/>
    </source>
</evidence>
<reference evidence="2 3" key="1">
    <citation type="submission" date="2016-10" db="EMBL/GenBank/DDBJ databases">
        <title>Pseudoalteromonas amylolytica sp. nov., isolated from the surface seawater.</title>
        <authorList>
            <person name="Wu Y.-H."/>
            <person name="Cheng H."/>
            <person name="Jin X.-B."/>
            <person name="Wang C.-S."/>
            <person name="Xu X.-W."/>
        </authorList>
    </citation>
    <scope>NUCLEOTIDE SEQUENCE [LARGE SCALE GENOMIC DNA]</scope>
    <source>
        <strain evidence="2 3">JCM 12483</strain>
    </source>
</reference>
<name>A0A1S1NEE5_9GAMM</name>